<dbReference type="SUPFAM" id="SSF51905">
    <property type="entry name" value="FAD/NAD(P)-binding domain"/>
    <property type="match status" value="1"/>
</dbReference>
<dbReference type="GO" id="GO:0004497">
    <property type="term" value="F:monooxygenase activity"/>
    <property type="evidence" value="ECO:0007669"/>
    <property type="project" value="UniProtKB-KW"/>
</dbReference>
<dbReference type="Proteomes" id="UP000241848">
    <property type="component" value="Unassembled WGS sequence"/>
</dbReference>
<evidence type="ECO:0000313" key="1">
    <source>
        <dbReference type="EMBL" id="PSR22366.1"/>
    </source>
</evidence>
<dbReference type="EMBL" id="PXYV01000018">
    <property type="protein sequence ID" value="PSR22366.1"/>
    <property type="molecule type" value="Genomic_DNA"/>
</dbReference>
<proteinExistence type="predicted"/>
<gene>
    <name evidence="1" type="ORF">C7B45_07055</name>
</gene>
<evidence type="ECO:0000313" key="2">
    <source>
        <dbReference type="Proteomes" id="UP000241848"/>
    </source>
</evidence>
<dbReference type="Gene3D" id="3.50.50.60">
    <property type="entry name" value="FAD/NAD(P)-binding domain"/>
    <property type="match status" value="1"/>
</dbReference>
<accession>A0A2T2WJG6</accession>
<keyword evidence="1" id="KW-0560">Oxidoreductase</keyword>
<reference evidence="1 2" key="1">
    <citation type="journal article" date="2014" name="BMC Genomics">
        <title>Comparison of environmental and isolate Sulfobacillus genomes reveals diverse carbon, sulfur, nitrogen, and hydrogen metabolisms.</title>
        <authorList>
            <person name="Justice N.B."/>
            <person name="Norman A."/>
            <person name="Brown C.T."/>
            <person name="Singh A."/>
            <person name="Thomas B.C."/>
            <person name="Banfield J.F."/>
        </authorList>
    </citation>
    <scope>NUCLEOTIDE SEQUENCE [LARGE SCALE GENOMIC DNA]</scope>
    <source>
        <strain evidence="1">AMDSBA3</strain>
    </source>
</reference>
<dbReference type="InterPro" id="IPR036188">
    <property type="entry name" value="FAD/NAD-bd_sf"/>
</dbReference>
<sequence length="387" mass="42923">MTTCGDVIVVGRGPAGLLFSSLVAQNRGSVILVADAQGSFPLWGGQWDFCNYTDDGEHVLDPYQWWQQHPSAWDEVRDASTWTLRWQHLMTLWQEIGIPVPDRVPKLNRWMVTPLGQLRPTYWVANWHFVMERPGPLVFVDVPGLVDFRAEVVARVYTATTGQMAKTFRLAVPSGWRRDWHALNWAWFLDSKAGQDWLGQALRDQVRAGEEAVVFPQILGVDHCEEVLEVAQRVLGRPVAEVPLPPPAVGGIRIQRRWEYWLRRHGIQLVSARVTAANRHSVTLQDGRALAADAVVLATGGILGGGLEIQPSGSVRNTVTGAVIGTLGDQLLGAVGHRNWDESVPVIGRMIQGWNPDKRGNGGAMNLWTAHVAYQAFIGHTALAREN</sequence>
<keyword evidence="1" id="KW-0503">Monooxygenase</keyword>
<dbReference type="AlphaFoldDB" id="A0A2T2WJG6"/>
<name>A0A2T2WJG6_9FIRM</name>
<organism evidence="1 2">
    <name type="scientific">Sulfobacillus acidophilus</name>
    <dbReference type="NCBI Taxonomy" id="53633"/>
    <lineage>
        <taxon>Bacteria</taxon>
        <taxon>Bacillati</taxon>
        <taxon>Bacillota</taxon>
        <taxon>Clostridia</taxon>
        <taxon>Eubacteriales</taxon>
        <taxon>Clostridiales Family XVII. Incertae Sedis</taxon>
        <taxon>Sulfobacillus</taxon>
    </lineage>
</organism>
<protein>
    <submittedName>
        <fullName evidence="1">Monooxygenase</fullName>
    </submittedName>
</protein>
<comment type="caution">
    <text evidence="1">The sequence shown here is derived from an EMBL/GenBank/DDBJ whole genome shotgun (WGS) entry which is preliminary data.</text>
</comment>